<proteinExistence type="predicted"/>
<feature type="compositionally biased region" description="Basic residues" evidence="5">
    <location>
        <begin position="41"/>
        <end position="50"/>
    </location>
</feature>
<evidence type="ECO:0000256" key="2">
    <source>
        <dbReference type="ARBA" id="ARBA00022692"/>
    </source>
</evidence>
<feature type="transmembrane region" description="Helical" evidence="6">
    <location>
        <begin position="835"/>
        <end position="861"/>
    </location>
</feature>
<evidence type="ECO:0000256" key="6">
    <source>
        <dbReference type="SAM" id="Phobius"/>
    </source>
</evidence>
<feature type="domain" description="G-protein coupled receptors family 1 profile" evidence="7">
    <location>
        <begin position="546"/>
        <end position="858"/>
    </location>
</feature>
<feature type="transmembrane region" description="Helical" evidence="6">
    <location>
        <begin position="797"/>
        <end position="815"/>
    </location>
</feature>
<dbReference type="PANTHER" id="PTHR46641:SF2">
    <property type="entry name" value="FMRFAMIDE RECEPTOR"/>
    <property type="match status" value="1"/>
</dbReference>
<dbReference type="SUPFAM" id="SSF81321">
    <property type="entry name" value="Family A G protein-coupled receptor-like"/>
    <property type="match status" value="1"/>
</dbReference>
<evidence type="ECO:0000256" key="4">
    <source>
        <dbReference type="ARBA" id="ARBA00023136"/>
    </source>
</evidence>
<dbReference type="GO" id="GO:0016020">
    <property type="term" value="C:membrane"/>
    <property type="evidence" value="ECO:0007669"/>
    <property type="project" value="UniProtKB-SubCell"/>
</dbReference>
<dbReference type="PRINTS" id="PR00237">
    <property type="entry name" value="GPCRRHODOPSN"/>
</dbReference>
<evidence type="ECO:0000256" key="1">
    <source>
        <dbReference type="ARBA" id="ARBA00004370"/>
    </source>
</evidence>
<dbReference type="PANTHER" id="PTHR46641">
    <property type="entry name" value="FMRFAMIDE RECEPTOR-RELATED"/>
    <property type="match status" value="1"/>
</dbReference>
<evidence type="ECO:0000256" key="5">
    <source>
        <dbReference type="SAM" id="MobiDB-lite"/>
    </source>
</evidence>
<dbReference type="InterPro" id="IPR052954">
    <property type="entry name" value="GPCR-Ligand_Int"/>
</dbReference>
<dbReference type="GO" id="GO:0004930">
    <property type="term" value="F:G protein-coupled receptor activity"/>
    <property type="evidence" value="ECO:0007669"/>
    <property type="project" value="InterPro"/>
</dbReference>
<dbReference type="InterPro" id="IPR000276">
    <property type="entry name" value="GPCR_Rhodpsn"/>
</dbReference>
<dbReference type="InterPro" id="IPR011990">
    <property type="entry name" value="TPR-like_helical_dom_sf"/>
</dbReference>
<dbReference type="Gene3D" id="1.25.40.10">
    <property type="entry name" value="Tetratricopeptide repeat domain"/>
    <property type="match status" value="1"/>
</dbReference>
<feature type="compositionally biased region" description="Low complexity" evidence="5">
    <location>
        <begin position="162"/>
        <end position="181"/>
    </location>
</feature>
<comment type="subcellular location">
    <subcellularLocation>
        <location evidence="1">Membrane</location>
    </subcellularLocation>
</comment>
<dbReference type="PROSITE" id="PS50262">
    <property type="entry name" value="G_PROTEIN_RECEP_F1_2"/>
    <property type="match status" value="1"/>
</dbReference>
<keyword evidence="2 6" id="KW-0812">Transmembrane</keyword>
<feature type="transmembrane region" description="Helical" evidence="6">
    <location>
        <begin position="652"/>
        <end position="672"/>
    </location>
</feature>
<accession>A0A1I8JS69</accession>
<keyword evidence="3 6" id="KW-1133">Transmembrane helix</keyword>
<feature type="region of interest" description="Disordered" evidence="5">
    <location>
        <begin position="149"/>
        <end position="187"/>
    </location>
</feature>
<feature type="region of interest" description="Disordered" evidence="5">
    <location>
        <begin position="306"/>
        <end position="346"/>
    </location>
</feature>
<evidence type="ECO:0000313" key="8">
    <source>
        <dbReference type="Proteomes" id="UP000095280"/>
    </source>
</evidence>
<protein>
    <submittedName>
        <fullName evidence="9">G_PROTEIN_RECEP_F1_2 domain-containing protein</fullName>
    </submittedName>
</protein>
<dbReference type="Gene3D" id="1.20.1070.10">
    <property type="entry name" value="Rhodopsin 7-helix transmembrane proteins"/>
    <property type="match status" value="1"/>
</dbReference>
<sequence length="955" mass="106203">EVGTPPPYRSLKRPSRKTLWCARQSAALRLRTAAVTRRRRHVRPWSRVHQSRSEDDSVSDTGSCGHQHQPLPACGGPAATMTRLHDAGRDVAFALETDNRDKNDIVDDDDDKVIGQSCPPGQLEAMIDWPAGAVHTSAWPPSLAVCRGRGEPGPSAPRPARRLSAGCASRGAAAAQRSRGSQVDERPAAKLGDRSAMLYLARAHDTGDTEGLVRDWDRATHYYHRALASSGQTDREGGYDSLDTPAYLLRARLAELYLRGGYGLDADPASSSEIYGEAAEEAMAEGNGKLAAKYYALAEEAAALVPDDEEAARESLPARPLPKGYRASDNPPPGLSGGGPRCGRRRHRNSLRDTAALAARGRQGARQPQRRIDSRDWIILSARVQRKEDLERHPARSQAVKKSQTQPEARLIAYMVMASSGSIASCADLEQIVLTMPPPPHNSGPGGFYYYGSGNDTDWDSVAMDQFEPEVIDYFNMTAAQQLEQAFQMASMELGNFSQECRLLFFRDPAEFYRKCITLHFYGIFLYSFIVDTVIVGTLCVVGLLGNLLTFVVLSNDRSHMGTNFLLRCLCAADSVFLTECFLYSSLRSVYPITGWLKAYYHYFPYIIQWLWGAAMTTQMLVNWFVVLVTAERYTVVCRPFQASTWCSQRRVRLLAAGTLAYCVLFNLPRYFEWTVQPSSMGLLSVPCFNYTRYSAQDSWLRQNLAYSIVYRSLLYTTQVVVLPIAAIVFLNIRLISTLKAARRERYEMQSPVRSNSRSLLSAAHCSGANQHGVAAAHAMPESPQLKCITEGQHRSITLTIVVICSVFIICETPGMVHNILASHHRSETMASWSVFVYTVTISNALMVAKSSSNFVIYCCCGRKFRYILRRLLARWWRRLRRSRCCLPKLGEAGGKQRGLRERRQPGVEEDEAAEEMQNLLAGPRADWVEANAYAAMLEEARSGGSSGSDCEPRP</sequence>
<keyword evidence="8" id="KW-1185">Reference proteome</keyword>
<feature type="transmembrane region" description="Helical" evidence="6">
    <location>
        <begin position="714"/>
        <end position="736"/>
    </location>
</feature>
<feature type="region of interest" description="Disordered" evidence="5">
    <location>
        <begin position="897"/>
        <end position="916"/>
    </location>
</feature>
<feature type="transmembrane region" description="Helical" evidence="6">
    <location>
        <begin position="524"/>
        <end position="553"/>
    </location>
</feature>
<evidence type="ECO:0000256" key="3">
    <source>
        <dbReference type="ARBA" id="ARBA00022989"/>
    </source>
</evidence>
<name>A0A1I8JS69_9PLAT</name>
<feature type="transmembrane region" description="Helical" evidence="6">
    <location>
        <begin position="607"/>
        <end position="631"/>
    </location>
</feature>
<evidence type="ECO:0000313" key="9">
    <source>
        <dbReference type="WBParaSite" id="snap_masked-unitig_699-processed-gene-0.0-mRNA-1"/>
    </source>
</evidence>
<dbReference type="AlphaFoldDB" id="A0A1I8JS69"/>
<keyword evidence="4 6" id="KW-0472">Membrane</keyword>
<reference evidence="9" key="1">
    <citation type="submission" date="2016-11" db="UniProtKB">
        <authorList>
            <consortium name="WormBaseParasite"/>
        </authorList>
    </citation>
    <scope>IDENTIFICATION</scope>
</reference>
<evidence type="ECO:0000259" key="7">
    <source>
        <dbReference type="PROSITE" id="PS50262"/>
    </source>
</evidence>
<feature type="transmembrane region" description="Helical" evidence="6">
    <location>
        <begin position="565"/>
        <end position="587"/>
    </location>
</feature>
<dbReference type="Pfam" id="PF00001">
    <property type="entry name" value="7tm_1"/>
    <property type="match status" value="1"/>
</dbReference>
<dbReference type="Proteomes" id="UP000095280">
    <property type="component" value="Unplaced"/>
</dbReference>
<dbReference type="WBParaSite" id="snap_masked-unitig_699-processed-gene-0.0-mRNA-1">
    <property type="protein sequence ID" value="snap_masked-unitig_699-processed-gene-0.0-mRNA-1"/>
    <property type="gene ID" value="snap_masked-unitig_699-processed-gene-0.0"/>
</dbReference>
<feature type="region of interest" description="Disordered" evidence="5">
    <location>
        <begin position="41"/>
        <end position="79"/>
    </location>
</feature>
<dbReference type="InterPro" id="IPR017452">
    <property type="entry name" value="GPCR_Rhodpsn_7TM"/>
</dbReference>
<organism evidence="8 9">
    <name type="scientific">Macrostomum lignano</name>
    <dbReference type="NCBI Taxonomy" id="282301"/>
    <lineage>
        <taxon>Eukaryota</taxon>
        <taxon>Metazoa</taxon>
        <taxon>Spiralia</taxon>
        <taxon>Lophotrochozoa</taxon>
        <taxon>Platyhelminthes</taxon>
        <taxon>Rhabditophora</taxon>
        <taxon>Macrostomorpha</taxon>
        <taxon>Macrostomida</taxon>
        <taxon>Macrostomidae</taxon>
        <taxon>Macrostomum</taxon>
    </lineage>
</organism>
<dbReference type="CDD" id="cd14978">
    <property type="entry name" value="7tmA_FMRFamide_R-like"/>
    <property type="match status" value="1"/>
</dbReference>